<evidence type="ECO:0000256" key="3">
    <source>
        <dbReference type="ARBA" id="ARBA00022692"/>
    </source>
</evidence>
<proteinExistence type="predicted"/>
<keyword evidence="2" id="KW-1134">Transmembrane beta strand</keyword>
<dbReference type="AlphaFoldDB" id="A0A450T9B0"/>
<evidence type="ECO:0000313" key="7">
    <source>
        <dbReference type="EMBL" id="VFJ63270.1"/>
    </source>
</evidence>
<dbReference type="PANTHER" id="PTHR30026">
    <property type="entry name" value="OUTER MEMBRANE PROTEIN TOLC"/>
    <property type="match status" value="1"/>
</dbReference>
<sequence>MRGTNTIVCEYPSRLPSLPRLFTVVLLAAFLAACAVVPEPLTNDELTQQAEKDIDRLFVDGEPLSETAVLTLPRAIARALKYNLDHRVKMMEEALALDRFDMEKFDLLPRLEAGAKYHGRSEYQASRNVDFVTGKPTDSSPTYSSEKKTNTSDLTLSWNILDFGISYYTAKQNADLALIANERRRKVIHNLIQEIFFSYWRVVAYQELRDEIRETIRLAEEEYANAETEIKEKQTDPLQPLRYQKMLLENISKLDSIEQELSTAYIELAALINVEPGTNIRVAAPEFGNLTPPEWDISLDHMEELAFRNNPDIREKTYQSRIAVKETRKAILGMLPGITLTSANRYDSNDLLEKNHWYEWSTELTWNVFNMLRAPTHIGHAETYEKLAETKRLALRMAVLAQVHVANHQFTDTRKQFQQADRFFEVNRRISDLVATGRIGRQSVRDSVYEKTSEIIAQLQRYQAYAKLQAAYGQLHATVGLDIAPPSIVSSDLRDVTTAVKNRLLAWKHGDLVRQAVAYRAPADRGTIYTVPKAVLAQNITHCTRGWECLSAGKKRLGLTLERKIKRRKLFDRWKTIGSFLVQAFHDKEIRKNQSSLKLTRRLEDKTIDFNGTSAAIVSGYDQQGATGTVTF</sequence>
<feature type="coiled-coil region" evidence="6">
    <location>
        <begin position="202"/>
        <end position="236"/>
    </location>
</feature>
<evidence type="ECO:0000256" key="5">
    <source>
        <dbReference type="ARBA" id="ARBA00023237"/>
    </source>
</evidence>
<dbReference type="InterPro" id="IPR051906">
    <property type="entry name" value="TolC-like"/>
</dbReference>
<evidence type="ECO:0000256" key="4">
    <source>
        <dbReference type="ARBA" id="ARBA00023136"/>
    </source>
</evidence>
<accession>A0A450T9B0</accession>
<dbReference type="PANTHER" id="PTHR30026:SF21">
    <property type="entry name" value="SLR1270 PROTEIN"/>
    <property type="match status" value="1"/>
</dbReference>
<dbReference type="SUPFAM" id="SSF56954">
    <property type="entry name" value="Outer membrane efflux proteins (OEP)"/>
    <property type="match status" value="1"/>
</dbReference>
<evidence type="ECO:0000256" key="2">
    <source>
        <dbReference type="ARBA" id="ARBA00022452"/>
    </source>
</evidence>
<dbReference type="GO" id="GO:0015562">
    <property type="term" value="F:efflux transmembrane transporter activity"/>
    <property type="evidence" value="ECO:0007669"/>
    <property type="project" value="InterPro"/>
</dbReference>
<evidence type="ECO:0000256" key="1">
    <source>
        <dbReference type="ARBA" id="ARBA00004442"/>
    </source>
</evidence>
<dbReference type="GO" id="GO:0015288">
    <property type="term" value="F:porin activity"/>
    <property type="evidence" value="ECO:0007669"/>
    <property type="project" value="TreeGrafter"/>
</dbReference>
<gene>
    <name evidence="7" type="ORF">BECKDK2373B_GA0170837_11233</name>
</gene>
<reference evidence="7" key="1">
    <citation type="submission" date="2019-02" db="EMBL/GenBank/DDBJ databases">
        <authorList>
            <person name="Gruber-Vodicka R. H."/>
            <person name="Seah K. B. B."/>
        </authorList>
    </citation>
    <scope>NUCLEOTIDE SEQUENCE</scope>
    <source>
        <strain evidence="7">BECK_DK47</strain>
    </source>
</reference>
<comment type="subcellular location">
    <subcellularLocation>
        <location evidence="1">Cell outer membrane</location>
    </subcellularLocation>
</comment>
<evidence type="ECO:0000256" key="6">
    <source>
        <dbReference type="SAM" id="Coils"/>
    </source>
</evidence>
<dbReference type="GO" id="GO:0009279">
    <property type="term" value="C:cell outer membrane"/>
    <property type="evidence" value="ECO:0007669"/>
    <property type="project" value="UniProtKB-SubCell"/>
</dbReference>
<keyword evidence="3" id="KW-0812">Transmembrane</keyword>
<keyword evidence="6" id="KW-0175">Coiled coil</keyword>
<dbReference type="EMBL" id="CAADEX010000123">
    <property type="protein sequence ID" value="VFJ63270.1"/>
    <property type="molecule type" value="Genomic_DNA"/>
</dbReference>
<keyword evidence="4" id="KW-0472">Membrane</keyword>
<dbReference type="Gene3D" id="1.20.1600.10">
    <property type="entry name" value="Outer membrane efflux proteins (OEP)"/>
    <property type="match status" value="1"/>
</dbReference>
<organism evidence="7">
    <name type="scientific">Candidatus Kentrum sp. DK</name>
    <dbReference type="NCBI Taxonomy" id="2126562"/>
    <lineage>
        <taxon>Bacteria</taxon>
        <taxon>Pseudomonadati</taxon>
        <taxon>Pseudomonadota</taxon>
        <taxon>Gammaproteobacteria</taxon>
        <taxon>Candidatus Kentrum</taxon>
    </lineage>
</organism>
<keyword evidence="5" id="KW-0998">Cell outer membrane</keyword>
<protein>
    <submittedName>
        <fullName evidence="7">Outer membrane protein TolC</fullName>
    </submittedName>
</protein>
<dbReference type="GO" id="GO:1990281">
    <property type="term" value="C:efflux pump complex"/>
    <property type="evidence" value="ECO:0007669"/>
    <property type="project" value="TreeGrafter"/>
</dbReference>
<name>A0A450T9B0_9GAMM</name>
<dbReference type="PROSITE" id="PS51257">
    <property type="entry name" value="PROKAR_LIPOPROTEIN"/>
    <property type="match status" value="1"/>
</dbReference>